<dbReference type="Gene3D" id="2.120.10.30">
    <property type="entry name" value="TolB, C-terminal domain"/>
    <property type="match status" value="2"/>
</dbReference>
<dbReference type="SUPFAM" id="SSF82171">
    <property type="entry name" value="DPP6 N-terminal domain-like"/>
    <property type="match status" value="1"/>
</dbReference>
<accession>A0A382AZE7</accession>
<evidence type="ECO:0008006" key="3">
    <source>
        <dbReference type="Google" id="ProtNLM"/>
    </source>
</evidence>
<dbReference type="InterPro" id="IPR011042">
    <property type="entry name" value="6-blade_b-propeller_TolB-like"/>
</dbReference>
<protein>
    <recommendedName>
        <fullName evidence="3">Dipeptidylpeptidase IV N-terminal domain-containing protein</fullName>
    </recommendedName>
</protein>
<dbReference type="PANTHER" id="PTHR36842:SF1">
    <property type="entry name" value="PROTEIN TOLB"/>
    <property type="match status" value="1"/>
</dbReference>
<reference evidence="2" key="1">
    <citation type="submission" date="2018-05" db="EMBL/GenBank/DDBJ databases">
        <authorList>
            <person name="Lanie J.A."/>
            <person name="Ng W.-L."/>
            <person name="Kazmierczak K.M."/>
            <person name="Andrzejewski T.M."/>
            <person name="Davidsen T.M."/>
            <person name="Wayne K.J."/>
            <person name="Tettelin H."/>
            <person name="Glass J.I."/>
            <person name="Rusch D."/>
            <person name="Podicherti R."/>
            <person name="Tsui H.-C.T."/>
            <person name="Winkler M.E."/>
        </authorList>
    </citation>
    <scope>NUCLEOTIDE SEQUENCE</scope>
</reference>
<sequence length="301" mass="33919">PPVTRIPGFVSMNEAYFSPDGKYLIMQARRDTTEIDYHTYVVSLDGSDVRRINDKGSDACSFFFPSGDRLVWTSTKDNLKLVEGDFSNPEDYPVGSELYVSDLYGGNVQRLTENNLYDAEVSVSPDGRWVLFGRNTDGSMDLWRMRPDGTELTQITNTDEEQEGGCFYLADSETIIYRSWLKKDEGGRGRPMTIFTINHDGTGREQITTDPGLNWAPYPSPDGKHFVYVRMVGRGNFEVFLMNIETRKKVQVTDNPAFDGYPSFSPDGKTIAFASSRGMPGPRLLAIHLMDISKFFPMVAE</sequence>
<feature type="non-terminal residue" evidence="2">
    <location>
        <position position="1"/>
    </location>
</feature>
<comment type="similarity">
    <text evidence="1">Belongs to the TolB family.</text>
</comment>
<dbReference type="InterPro" id="IPR011659">
    <property type="entry name" value="WD40"/>
</dbReference>
<name>A0A382AZE7_9ZZZZ</name>
<gene>
    <name evidence="2" type="ORF">METZ01_LOCUS159703</name>
</gene>
<organism evidence="2">
    <name type="scientific">marine metagenome</name>
    <dbReference type="NCBI Taxonomy" id="408172"/>
    <lineage>
        <taxon>unclassified sequences</taxon>
        <taxon>metagenomes</taxon>
        <taxon>ecological metagenomes</taxon>
    </lineage>
</organism>
<dbReference type="AlphaFoldDB" id="A0A382AZE7"/>
<proteinExistence type="inferred from homology"/>
<dbReference type="EMBL" id="UINC01027502">
    <property type="protein sequence ID" value="SVB06849.1"/>
    <property type="molecule type" value="Genomic_DNA"/>
</dbReference>
<evidence type="ECO:0000256" key="1">
    <source>
        <dbReference type="ARBA" id="ARBA00009820"/>
    </source>
</evidence>
<evidence type="ECO:0000313" key="2">
    <source>
        <dbReference type="EMBL" id="SVB06849.1"/>
    </source>
</evidence>
<dbReference type="PANTHER" id="PTHR36842">
    <property type="entry name" value="PROTEIN TOLB HOMOLOG"/>
    <property type="match status" value="1"/>
</dbReference>
<dbReference type="Pfam" id="PF07676">
    <property type="entry name" value="PD40"/>
    <property type="match status" value="5"/>
</dbReference>
<dbReference type="Gene3D" id="2.120.10.60">
    <property type="entry name" value="Tricorn protease N-terminal domain"/>
    <property type="match status" value="1"/>
</dbReference>